<keyword evidence="2" id="KW-1185">Reference proteome</keyword>
<dbReference type="KEGG" id="pko:PKOR_15780"/>
<proteinExistence type="predicted"/>
<organism evidence="1 2">
    <name type="scientific">Pontibacter korlensis</name>
    <dbReference type="NCBI Taxonomy" id="400092"/>
    <lineage>
        <taxon>Bacteria</taxon>
        <taxon>Pseudomonadati</taxon>
        <taxon>Bacteroidota</taxon>
        <taxon>Cytophagia</taxon>
        <taxon>Cytophagales</taxon>
        <taxon>Hymenobacteraceae</taxon>
        <taxon>Pontibacter</taxon>
    </lineage>
</organism>
<dbReference type="STRING" id="400092.PKOR_15780"/>
<protein>
    <submittedName>
        <fullName evidence="1">Uncharacterized protein</fullName>
    </submittedName>
</protein>
<evidence type="ECO:0000313" key="2">
    <source>
        <dbReference type="Proteomes" id="UP000033109"/>
    </source>
</evidence>
<gene>
    <name evidence="1" type="ORF">PKOR_15780</name>
</gene>
<dbReference type="InterPro" id="IPR022298">
    <property type="entry name" value="Conjug_transposon_TraN"/>
</dbReference>
<dbReference type="Pfam" id="PF13595">
    <property type="entry name" value="DUF4138"/>
    <property type="match status" value="1"/>
</dbReference>
<dbReference type="AlphaFoldDB" id="A0A0E3ZFH3"/>
<dbReference type="Proteomes" id="UP000033109">
    <property type="component" value="Chromosome"/>
</dbReference>
<evidence type="ECO:0000313" key="1">
    <source>
        <dbReference type="EMBL" id="AKD04279.1"/>
    </source>
</evidence>
<reference evidence="1 2" key="1">
    <citation type="journal article" date="2015" name="Sci. Rep.">
        <title>Unraveling adaptation of Pontibacter korlensis to radiation and infertility in desert through complete genome and comparative transcriptomic analysis.</title>
        <authorList>
            <person name="Dai J."/>
            <person name="Dai W."/>
            <person name="Qiu C."/>
            <person name="Yang Z."/>
            <person name="Zhang Y."/>
            <person name="Zhou M."/>
            <person name="Zhang L."/>
            <person name="Fang C."/>
            <person name="Gao Q."/>
            <person name="Yang Q."/>
            <person name="Li X."/>
            <person name="Wang Z."/>
            <person name="Wang Z."/>
            <person name="Jia Z."/>
            <person name="Chen X."/>
        </authorList>
    </citation>
    <scope>NUCLEOTIDE SEQUENCE [LARGE SCALE GENOMIC DNA]</scope>
    <source>
        <strain evidence="1 2">X14-1T</strain>
    </source>
</reference>
<dbReference type="HOGENOM" id="CLU_2106746_0_0_10"/>
<dbReference type="PATRIC" id="fig|400092.3.peg.3452"/>
<dbReference type="EMBL" id="CP009621">
    <property type="protein sequence ID" value="AKD04279.1"/>
    <property type="molecule type" value="Genomic_DNA"/>
</dbReference>
<sequence length="115" mass="12731">MRFYRGIQDKSGGIKVALEGLYTKGNTLFYRLVLRNASTLPFELEAVRFATRDRQQARRTATQEVQLHPCYAWGTRDAVVAPGEAKVLLFALERFPLDRGESESSSSSSATGSGT</sequence>
<accession>A0A0E3ZFH3</accession>
<name>A0A0E3ZFH3_9BACT</name>